<dbReference type="Proteomes" id="UP000218643">
    <property type="component" value="Unassembled WGS sequence"/>
</dbReference>
<feature type="transmembrane region" description="Helical" evidence="1">
    <location>
        <begin position="34"/>
        <end position="56"/>
    </location>
</feature>
<dbReference type="SUPFAM" id="SSF52540">
    <property type="entry name" value="P-loop containing nucleoside triphosphate hydrolases"/>
    <property type="match status" value="1"/>
</dbReference>
<keyword evidence="1" id="KW-0812">Transmembrane</keyword>
<dbReference type="Pfam" id="PF05729">
    <property type="entry name" value="NACHT"/>
    <property type="match status" value="1"/>
</dbReference>
<name>A0A854X018_PSEFL</name>
<feature type="transmembrane region" description="Helical" evidence="1">
    <location>
        <begin position="878"/>
        <end position="900"/>
    </location>
</feature>
<comment type="caution">
    <text evidence="3">The sequence shown here is derived from an EMBL/GenBank/DDBJ whole genome shotgun (WGS) entry which is preliminary data.</text>
</comment>
<protein>
    <submittedName>
        <fullName evidence="3">NTPase</fullName>
    </submittedName>
</protein>
<reference evidence="3 4" key="1">
    <citation type="submission" date="2017-09" db="EMBL/GenBank/DDBJ databases">
        <authorList>
            <person name="Haney C."/>
            <person name="Melnyk R."/>
        </authorList>
    </citation>
    <scope>NUCLEOTIDE SEQUENCE [LARGE SCALE GENOMIC DNA]</scope>
    <source>
        <strain evidence="3 4">CH229</strain>
    </source>
</reference>
<proteinExistence type="predicted"/>
<feature type="transmembrane region" description="Helical" evidence="1">
    <location>
        <begin position="832"/>
        <end position="858"/>
    </location>
</feature>
<organism evidence="3 4">
    <name type="scientific">Pseudomonas fluorescens</name>
    <dbReference type="NCBI Taxonomy" id="294"/>
    <lineage>
        <taxon>Bacteria</taxon>
        <taxon>Pseudomonadati</taxon>
        <taxon>Pseudomonadota</taxon>
        <taxon>Gammaproteobacteria</taxon>
        <taxon>Pseudomonadales</taxon>
        <taxon>Pseudomonadaceae</taxon>
        <taxon>Pseudomonas</taxon>
    </lineage>
</organism>
<accession>A0A854X018</accession>
<keyword evidence="1" id="KW-1133">Transmembrane helix</keyword>
<reference evidence="3 4" key="2">
    <citation type="submission" date="2017-10" db="EMBL/GenBank/DDBJ databases">
        <title>Rhizosphere-associated Pseudomonas modulate jasmonic acid/salicylic acid antagonism to induce systemic resistance to herbivores at the cost of susceptibility to pathogens.</title>
        <authorList>
            <person name="Haney C.H."/>
            <person name="Wiesmann C.L."/>
            <person name="Shapiro L.R."/>
            <person name="O'Sullivan L.R."/>
            <person name="Khorasani S."/>
            <person name="Melnyk R.A."/>
            <person name="Xiao L."/>
            <person name="Bush J."/>
            <person name="Carrillo J."/>
            <person name="Pierce N.E."/>
            <person name="Ausubel F.M."/>
        </authorList>
    </citation>
    <scope>NUCLEOTIDE SEQUENCE [LARGE SCALE GENOMIC DNA]</scope>
    <source>
        <strain evidence="3 4">CH229</strain>
    </source>
</reference>
<dbReference type="InterPro" id="IPR027417">
    <property type="entry name" value="P-loop_NTPase"/>
</dbReference>
<sequence length="1019" mass="115912">MATKDSTQSTLEKSLEFAERTFNLLWKAENPQDIWHWVILVFVTVAISGIILIIALKAFGSVIEHLATFIEAYKSSGLPMWLNTTNKSRVRRRKQFCSVLDADLAYLAKAENWNDQHFTDLEAEVETEGGYYATAWDRLRRKKSFGLRKERSLIRAITSSTERAMQLVGEPGSGKSVALRHLAKQFSEQGRKSNDKNATVPLYINLREMESSHITAVNANSVREFVLDNIRRGDADTSAYVRENWEDYCNRGIWLFLFDSFDEIPAVLHSEAGSNVVRHYSQAIRQFLEGMGECKGILASREFKGPEALPWKKLRILPLSGEKQDELIQNSFLDTQHMSLVRQHLARSHSSIGATPLFLTLLCRYVRDEHHAPNNDHDILLQHIERLARREPEYLLRKYKLIPDQLITGAEHLARLFAEDDTLSLAPSLDQIIARLPANQIPEELIERIIAALVDCKIGRADVPNAAQGDRRFAFAHRRYQEALFVRYLARNPEAISAKDLLTEPRWREYTVTLLQTRNPAELTNLLNHARQILEDCTAQQSPLTFTLPPLPADLGYFDWTSEIAVPLLSLLQEGLARRLEDTPSELSSAINDFLAPRWLKGDTWDRCEVLRLGGLLPQNTLVKYLVETFNHGTESERLHAFRQATFTSELPEAARTAVLQMLSDQVILAKNRADQLTIEALAARLPANMGASFVVSRGNQLRQNLGLFKKVGSSIKLIIPFTPIRELLRKLLKSESTDSNLSTNRETTPICFDLLRPVFMLLAVWFVCTIELSKDPSGMTITIFSAMSLLMLTYCVMFCPFLVRHLGRKIGLNDVKNWISDHLISKNFLEIIFTTMLFGAALLLASAAIGYIVDWLFRTYLSTKIFDVETPTLGSRIGVGMASIMFSSYALMIPSMLISSRKNKLRERKYRNELEDIKKTKHSDIAILYSAKNLSQLIFWLKNNNNLLSETGSIRSFSSFILKFMRVDGTLLGKPIMELPGCLKSRHINKVKDHEDSAAELGRVRQILEDRFIRTLKQ</sequence>
<dbReference type="EMBL" id="NXHE01000017">
    <property type="protein sequence ID" value="PCM48706.1"/>
    <property type="molecule type" value="Genomic_DNA"/>
</dbReference>
<dbReference type="InterPro" id="IPR007111">
    <property type="entry name" value="NACHT_NTPase"/>
</dbReference>
<dbReference type="RefSeq" id="WP_096796370.1">
    <property type="nucleotide sequence ID" value="NZ_NXHE01000017.1"/>
</dbReference>
<evidence type="ECO:0000256" key="1">
    <source>
        <dbReference type="SAM" id="Phobius"/>
    </source>
</evidence>
<dbReference type="AlphaFoldDB" id="A0A854X018"/>
<gene>
    <name evidence="3" type="ORF">CP335_15445</name>
</gene>
<evidence type="ECO:0000259" key="2">
    <source>
        <dbReference type="Pfam" id="PF05729"/>
    </source>
</evidence>
<evidence type="ECO:0000313" key="4">
    <source>
        <dbReference type="Proteomes" id="UP000218643"/>
    </source>
</evidence>
<dbReference type="Gene3D" id="3.40.50.300">
    <property type="entry name" value="P-loop containing nucleotide triphosphate hydrolases"/>
    <property type="match status" value="1"/>
</dbReference>
<keyword evidence="1" id="KW-0472">Membrane</keyword>
<feature type="domain" description="NACHT" evidence="2">
    <location>
        <begin position="165"/>
        <end position="329"/>
    </location>
</feature>
<feature type="transmembrane region" description="Helical" evidence="1">
    <location>
        <begin position="780"/>
        <end position="804"/>
    </location>
</feature>
<evidence type="ECO:0000313" key="3">
    <source>
        <dbReference type="EMBL" id="PCM48706.1"/>
    </source>
</evidence>